<proteinExistence type="predicted"/>
<accession>A0A6M3MCF3</accession>
<protein>
    <submittedName>
        <fullName evidence="1">Uncharacterized protein</fullName>
    </submittedName>
</protein>
<dbReference type="AlphaFoldDB" id="A0A6M3MCF3"/>
<name>A0A6M3MCF3_9ZZZZ</name>
<gene>
    <name evidence="1" type="ORF">MM171B00549_0014</name>
</gene>
<sequence length="52" mass="6037">MKSIKDRLTDDGVFFPEHGIDYDMDCEKCHEVTRDYVVKNGYKRGARVLITA</sequence>
<dbReference type="EMBL" id="MT143861">
    <property type="protein sequence ID" value="QJB03800.1"/>
    <property type="molecule type" value="Genomic_DNA"/>
</dbReference>
<reference evidence="1" key="1">
    <citation type="submission" date="2020-03" db="EMBL/GenBank/DDBJ databases">
        <title>The deep terrestrial virosphere.</title>
        <authorList>
            <person name="Holmfeldt K."/>
            <person name="Nilsson E."/>
            <person name="Simone D."/>
            <person name="Lopez-Fernandez M."/>
            <person name="Wu X."/>
            <person name="de Brujin I."/>
            <person name="Lundin D."/>
            <person name="Andersson A."/>
            <person name="Bertilsson S."/>
            <person name="Dopson M."/>
        </authorList>
    </citation>
    <scope>NUCLEOTIDE SEQUENCE</scope>
    <source>
        <strain evidence="1">MM171B00549</strain>
    </source>
</reference>
<evidence type="ECO:0000313" key="1">
    <source>
        <dbReference type="EMBL" id="QJB03800.1"/>
    </source>
</evidence>
<organism evidence="1">
    <name type="scientific">viral metagenome</name>
    <dbReference type="NCBI Taxonomy" id="1070528"/>
    <lineage>
        <taxon>unclassified sequences</taxon>
        <taxon>metagenomes</taxon>
        <taxon>organismal metagenomes</taxon>
    </lineage>
</organism>